<gene>
    <name evidence="1" type="primary">motB_1</name>
    <name evidence="1" type="ORF">rsdtw13_07550</name>
</gene>
<dbReference type="EMBL" id="BROD01000001">
    <property type="protein sequence ID" value="GKX65497.1"/>
    <property type="molecule type" value="Genomic_DNA"/>
</dbReference>
<dbReference type="Proteomes" id="UP001058074">
    <property type="component" value="Unassembled WGS sequence"/>
</dbReference>
<proteinExistence type="predicted"/>
<protein>
    <submittedName>
        <fullName evidence="1">Chemotaxis protein MotB</fullName>
    </submittedName>
</protein>
<evidence type="ECO:0000313" key="2">
    <source>
        <dbReference type="Proteomes" id="UP001058074"/>
    </source>
</evidence>
<accession>A0ACB5R8J5</accession>
<sequence length="239" mass="27313">MARRKKKSGDDFTENLWINTYSTCITVILAFFIFLFCITEKEQKKVDFVAAKSKGTYSHNNSISAAQNNMNSNNNSKDGIDNKVDTLEPQDMFKIVEDYVNSNSMKNDVEVKNDSRGVIIQVKDSVLFESAKADLIPSSKDLLDRIAKFISQVKNNIEIEGHTDNVPINTFKFESNWELSTNRAVNVLRYFVEYKKLDPKRFGAEGYGEYRPLVSNDTPENRAQNRRINIIILTSNKGE</sequence>
<reference evidence="1" key="1">
    <citation type="journal article" date="2025" name="Int. J. Syst. Evol. Microbiol.">
        <title>Inconstantimicrobium mannanitabidum sp. nov., a novel member of the family Clostridiaceae isolated from anoxic soil under the treatment of reductive soil disinfestation.</title>
        <authorList>
            <person name="Ueki A."/>
            <person name="Tonouchi A."/>
            <person name="Honma S."/>
            <person name="Kaku N."/>
            <person name="Ueki K."/>
        </authorList>
    </citation>
    <scope>NUCLEOTIDE SEQUENCE</scope>
    <source>
        <strain evidence="1">TW13</strain>
    </source>
</reference>
<keyword evidence="2" id="KW-1185">Reference proteome</keyword>
<organism evidence="1 2">
    <name type="scientific">Inconstantimicrobium mannanitabidum</name>
    <dbReference type="NCBI Taxonomy" id="1604901"/>
    <lineage>
        <taxon>Bacteria</taxon>
        <taxon>Bacillati</taxon>
        <taxon>Bacillota</taxon>
        <taxon>Clostridia</taxon>
        <taxon>Eubacteriales</taxon>
        <taxon>Clostridiaceae</taxon>
        <taxon>Inconstantimicrobium</taxon>
    </lineage>
</organism>
<name>A0ACB5R8J5_9CLOT</name>
<comment type="caution">
    <text evidence="1">The sequence shown here is derived from an EMBL/GenBank/DDBJ whole genome shotgun (WGS) entry which is preliminary data.</text>
</comment>
<evidence type="ECO:0000313" key="1">
    <source>
        <dbReference type="EMBL" id="GKX65497.1"/>
    </source>
</evidence>